<dbReference type="GO" id="GO:0005524">
    <property type="term" value="F:ATP binding"/>
    <property type="evidence" value="ECO:0007669"/>
    <property type="project" value="UniProtKB-KW"/>
</dbReference>
<dbReference type="Pfam" id="PF00270">
    <property type="entry name" value="DEAD"/>
    <property type="match status" value="1"/>
</dbReference>
<dbReference type="InterPro" id="IPR036101">
    <property type="entry name" value="CarD-like/TRCF_RID_sf"/>
</dbReference>
<sequence>MASLLPVPEVSMPLVLNLSSSPSLWTLFTVNRPLLYKQRRKIQSSFPLLTTMAVHTQGGLSISSLNTHELAPKREKIELETDAISILNERIRRDHGKKEATRPVMDSQEADKYIQMVKEQQQKGLEKLKGYRENKEGGVFSYKVDPYTLRSGDYVVHKKVGVGRFVGIKFDVRKASTEPIEYVFIEYADGMAKLPVKQASRMLYRYNLPNETKKPRALSKLNDTSVWERRKTKGKVAIQKMVVDLMELYLHRLKQKRSPYPTSPAMAEFAAQFLYEPTPDQKQAFIDVEKDLTERETPMDRLICGDVGFGKTEVALRAIFCVVSAGKQAMVLAPTIVLAKQHFDVISERFSKYPSIKVGLLSRFQSKAEKEEYLNMIKKGNLDIIVGTHSLLGSRVVYNNLGLLVVDEEQRFGVKQKEKIASFKTSVDVLTLSATPIPRTLYLALTGFRDASLISTPPPERVPIRTCLSAFGKEKVIVAIQYELDRGGQVFYVLPRIKGLEEVMDFLEQSFPDVDIAIAHGKLRGRVGRADKEAYAYLFYPDKSLLSDQAMERLAALEECRELGQGFQLAERDMGIRGFGTIFGEQQTGDVGNVGIDLFFEMLFESLSRVEEHRVVSVPYQSVQIDININPRLPSEYINYLENPMETIIEAEKAAEKDIWSLMQFTENLRRQYGKEPYSMGILLKKLYVRRMAADLGIIRIYASGKMVGMKTNMSKGVFKLMTDSMISDVYRNSLLFEEDRIKAELLLELPREQLLNWIFQCLAELHASLPALIKY</sequence>
<dbReference type="InterPro" id="IPR003711">
    <property type="entry name" value="CarD-like/TRCF_RID"/>
</dbReference>
<evidence type="ECO:0000256" key="4">
    <source>
        <dbReference type="ARBA" id="ARBA00022840"/>
    </source>
</evidence>
<dbReference type="Pfam" id="PF02559">
    <property type="entry name" value="CarD_TRCF_RID"/>
    <property type="match status" value="1"/>
</dbReference>
<evidence type="ECO:0000313" key="7">
    <source>
        <dbReference type="Proteomes" id="UP000515121"/>
    </source>
</evidence>
<feature type="domain" description="Helicase ATP-binding" evidence="6">
    <location>
        <begin position="292"/>
        <end position="454"/>
    </location>
</feature>
<dbReference type="Gene3D" id="3.40.50.300">
    <property type="entry name" value="P-loop containing nucleotide triphosphate hydrolases"/>
    <property type="match status" value="2"/>
</dbReference>
<dbReference type="InterPro" id="IPR037235">
    <property type="entry name" value="TRCF-like_C_D7"/>
</dbReference>
<evidence type="ECO:0000313" key="8">
    <source>
        <dbReference type="RefSeq" id="XP_022739210.1"/>
    </source>
</evidence>
<dbReference type="CDD" id="cd17991">
    <property type="entry name" value="DEXHc_TRCF"/>
    <property type="match status" value="1"/>
</dbReference>
<evidence type="ECO:0000256" key="2">
    <source>
        <dbReference type="ARBA" id="ARBA00022801"/>
    </source>
</evidence>
<evidence type="ECO:0000256" key="5">
    <source>
        <dbReference type="ARBA" id="ARBA00023125"/>
    </source>
</evidence>
<dbReference type="SMART" id="SM01058">
    <property type="entry name" value="CarD_TRCF"/>
    <property type="match status" value="1"/>
</dbReference>
<dbReference type="InterPro" id="IPR014001">
    <property type="entry name" value="Helicase_ATP-bd"/>
</dbReference>
<dbReference type="RefSeq" id="XP_022739210.1">
    <property type="nucleotide sequence ID" value="XM_022883475.1"/>
</dbReference>
<evidence type="ECO:0000256" key="1">
    <source>
        <dbReference type="ARBA" id="ARBA00022741"/>
    </source>
</evidence>
<dbReference type="PANTHER" id="PTHR14025">
    <property type="entry name" value="FANCONI ANEMIA GROUP M FANCM FAMILY MEMBER"/>
    <property type="match status" value="1"/>
</dbReference>
<keyword evidence="3 8" id="KW-0347">Helicase</keyword>
<dbReference type="InterPro" id="IPR011545">
    <property type="entry name" value="DEAD/DEAH_box_helicase_dom"/>
</dbReference>
<dbReference type="SMART" id="SM00487">
    <property type="entry name" value="DEXDc"/>
    <property type="match status" value="1"/>
</dbReference>
<dbReference type="Proteomes" id="UP000515121">
    <property type="component" value="Unplaced"/>
</dbReference>
<evidence type="ECO:0000259" key="6">
    <source>
        <dbReference type="PROSITE" id="PS51192"/>
    </source>
</evidence>
<keyword evidence="1" id="KW-0547">Nucleotide-binding</keyword>
<dbReference type="PROSITE" id="PS51192">
    <property type="entry name" value="HELICASE_ATP_BIND_1"/>
    <property type="match status" value="1"/>
</dbReference>
<dbReference type="Gene3D" id="2.40.10.170">
    <property type="match status" value="1"/>
</dbReference>
<evidence type="ECO:0000256" key="3">
    <source>
        <dbReference type="ARBA" id="ARBA00022806"/>
    </source>
</evidence>
<keyword evidence="5" id="KW-0238">DNA-binding</keyword>
<dbReference type="GO" id="GO:0004386">
    <property type="term" value="F:helicase activity"/>
    <property type="evidence" value="ECO:0007669"/>
    <property type="project" value="UniProtKB-KW"/>
</dbReference>
<gene>
    <name evidence="8" type="primary">LOC111291649</name>
</gene>
<dbReference type="AlphaFoldDB" id="A0A6P5YFR8"/>
<name>A0A6P5YFR8_DURZI</name>
<dbReference type="GeneID" id="111291649"/>
<dbReference type="PANTHER" id="PTHR14025:SF29">
    <property type="entry name" value="TRANSCRIPTION-REPAIR-COUPLING FACTOR"/>
    <property type="match status" value="1"/>
</dbReference>
<protein>
    <submittedName>
        <fullName evidence="8">ATP-dependent DNA helicase At3g02060, chloroplastic isoform X4</fullName>
    </submittedName>
</protein>
<proteinExistence type="predicted"/>
<dbReference type="SUPFAM" id="SSF52540">
    <property type="entry name" value="P-loop containing nucleoside triphosphate hydrolases"/>
    <property type="match status" value="3"/>
</dbReference>
<dbReference type="SUPFAM" id="SSF141259">
    <property type="entry name" value="CarD-like"/>
    <property type="match status" value="1"/>
</dbReference>
<dbReference type="SUPFAM" id="SSF143517">
    <property type="entry name" value="TRCF domain-like"/>
    <property type="match status" value="1"/>
</dbReference>
<dbReference type="GO" id="GO:0003677">
    <property type="term" value="F:DNA binding"/>
    <property type="evidence" value="ECO:0007669"/>
    <property type="project" value="UniProtKB-KW"/>
</dbReference>
<reference evidence="8" key="1">
    <citation type="submission" date="2025-08" db="UniProtKB">
        <authorList>
            <consortium name="RefSeq"/>
        </authorList>
    </citation>
    <scope>IDENTIFICATION</scope>
    <source>
        <tissue evidence="8">Fruit stalk</tissue>
    </source>
</reference>
<keyword evidence="4" id="KW-0067">ATP-binding</keyword>
<organism evidence="7 8">
    <name type="scientific">Durio zibethinus</name>
    <name type="common">Durian</name>
    <dbReference type="NCBI Taxonomy" id="66656"/>
    <lineage>
        <taxon>Eukaryota</taxon>
        <taxon>Viridiplantae</taxon>
        <taxon>Streptophyta</taxon>
        <taxon>Embryophyta</taxon>
        <taxon>Tracheophyta</taxon>
        <taxon>Spermatophyta</taxon>
        <taxon>Magnoliopsida</taxon>
        <taxon>eudicotyledons</taxon>
        <taxon>Gunneridae</taxon>
        <taxon>Pentapetalae</taxon>
        <taxon>rosids</taxon>
        <taxon>malvids</taxon>
        <taxon>Malvales</taxon>
        <taxon>Malvaceae</taxon>
        <taxon>Helicteroideae</taxon>
        <taxon>Durio</taxon>
    </lineage>
</organism>
<keyword evidence="2" id="KW-0378">Hydrolase</keyword>
<dbReference type="GO" id="GO:0016787">
    <property type="term" value="F:hydrolase activity"/>
    <property type="evidence" value="ECO:0007669"/>
    <property type="project" value="UniProtKB-KW"/>
</dbReference>
<keyword evidence="7" id="KW-1185">Reference proteome</keyword>
<dbReference type="InterPro" id="IPR027417">
    <property type="entry name" value="P-loop_NTPase"/>
</dbReference>
<dbReference type="Gene3D" id="3.90.1150.50">
    <property type="entry name" value="Transcription-repair-coupling factor, D7 domain"/>
    <property type="match status" value="1"/>
</dbReference>
<accession>A0A6P5YFR8</accession>